<keyword evidence="3" id="KW-0328">Glycosyltransferase</keyword>
<evidence type="ECO:0000313" key="11">
    <source>
        <dbReference type="EMBL" id="VDN09980.1"/>
    </source>
</evidence>
<evidence type="ECO:0000256" key="7">
    <source>
        <dbReference type="ARBA" id="ARBA00022989"/>
    </source>
</evidence>
<gene>
    <name evidence="11" type="ORF">DILT_LOCUS5811</name>
</gene>
<organism evidence="11 12">
    <name type="scientific">Dibothriocephalus latus</name>
    <name type="common">Fish tapeworm</name>
    <name type="synonym">Diphyllobothrium latum</name>
    <dbReference type="NCBI Taxonomy" id="60516"/>
    <lineage>
        <taxon>Eukaryota</taxon>
        <taxon>Metazoa</taxon>
        <taxon>Spiralia</taxon>
        <taxon>Lophotrochozoa</taxon>
        <taxon>Platyhelminthes</taxon>
        <taxon>Cestoda</taxon>
        <taxon>Eucestoda</taxon>
        <taxon>Diphyllobothriidea</taxon>
        <taxon>Diphyllobothriidae</taxon>
        <taxon>Dibothriocephalus</taxon>
    </lineage>
</organism>
<evidence type="ECO:0000256" key="10">
    <source>
        <dbReference type="ARBA" id="ARBA00038150"/>
    </source>
</evidence>
<dbReference type="GO" id="GO:0016020">
    <property type="term" value="C:membrane"/>
    <property type="evidence" value="ECO:0007669"/>
    <property type="project" value="UniProtKB-SubCell"/>
</dbReference>
<keyword evidence="6" id="KW-0735">Signal-anchor</keyword>
<evidence type="ECO:0000256" key="3">
    <source>
        <dbReference type="ARBA" id="ARBA00022676"/>
    </source>
</evidence>
<dbReference type="InterPro" id="IPR003406">
    <property type="entry name" value="Glyco_trans_14"/>
</dbReference>
<evidence type="ECO:0000256" key="2">
    <source>
        <dbReference type="ARBA" id="ARBA00004922"/>
    </source>
</evidence>
<evidence type="ECO:0000313" key="12">
    <source>
        <dbReference type="Proteomes" id="UP000281553"/>
    </source>
</evidence>
<dbReference type="Proteomes" id="UP000281553">
    <property type="component" value="Unassembled WGS sequence"/>
</dbReference>
<comment type="pathway">
    <text evidence="2">Protein modification; protein glycosylation.</text>
</comment>
<keyword evidence="7" id="KW-1133">Transmembrane helix</keyword>
<reference evidence="11 12" key="1">
    <citation type="submission" date="2018-11" db="EMBL/GenBank/DDBJ databases">
        <authorList>
            <consortium name="Pathogen Informatics"/>
        </authorList>
    </citation>
    <scope>NUCLEOTIDE SEQUENCE [LARGE SCALE GENOMIC DNA]</scope>
</reference>
<keyword evidence="9" id="KW-0325">Glycoprotein</keyword>
<keyword evidence="5" id="KW-0812">Transmembrane</keyword>
<evidence type="ECO:0000256" key="6">
    <source>
        <dbReference type="ARBA" id="ARBA00022968"/>
    </source>
</evidence>
<protein>
    <recommendedName>
        <fullName evidence="13">Protein xylosyltransferase</fullName>
    </recommendedName>
</protein>
<keyword evidence="8" id="KW-0472">Membrane</keyword>
<dbReference type="GO" id="GO:0008375">
    <property type="term" value="F:acetylglucosaminyltransferase activity"/>
    <property type="evidence" value="ECO:0007669"/>
    <property type="project" value="TreeGrafter"/>
</dbReference>
<comment type="similarity">
    <text evidence="10">Belongs to the glycosyltransferase 14 family.</text>
</comment>
<keyword evidence="4" id="KW-0808">Transferase</keyword>
<evidence type="ECO:0008006" key="13">
    <source>
        <dbReference type="Google" id="ProtNLM"/>
    </source>
</evidence>
<name>A0A3P7L939_DIBLA</name>
<dbReference type="PANTHER" id="PTHR19297:SF191">
    <property type="entry name" value="PROTEIN XYLOSYLTRANSFERASE"/>
    <property type="match status" value="1"/>
</dbReference>
<comment type="subcellular location">
    <subcellularLocation>
        <location evidence="1">Membrane</location>
        <topology evidence="1">Single-pass type II membrane protein</topology>
    </subcellularLocation>
</comment>
<evidence type="ECO:0000256" key="8">
    <source>
        <dbReference type="ARBA" id="ARBA00023136"/>
    </source>
</evidence>
<dbReference type="Pfam" id="PF02485">
    <property type="entry name" value="Branch"/>
    <property type="match status" value="1"/>
</dbReference>
<dbReference type="AlphaFoldDB" id="A0A3P7L939"/>
<evidence type="ECO:0000256" key="4">
    <source>
        <dbReference type="ARBA" id="ARBA00022679"/>
    </source>
</evidence>
<sequence>MFGLRLKPDARVKEFSLPSPHLRTFCENINDDTRPMPKYQKLLSEETDLFFASINSSLHGHCRRFRWAFLHPVQSPYAAQEAAYPLAFTIVAHRNVRQLARLLRMIHLPANFYCIHIDRRSSPVFSQAVEGIATCFGSSVHVVPPESRVTVRWGGASILKSKLVCAEMTLKQPGWRYLLNLAGEEVPLRTNLELIAAMQALHGSNLVESVRLGSYIYRARGVKLPNQRNMLE</sequence>
<dbReference type="EMBL" id="UYRU01048205">
    <property type="protein sequence ID" value="VDN09980.1"/>
    <property type="molecule type" value="Genomic_DNA"/>
</dbReference>
<dbReference type="OrthoDB" id="2019572at2759"/>
<accession>A0A3P7L939</accession>
<evidence type="ECO:0000256" key="5">
    <source>
        <dbReference type="ARBA" id="ARBA00022692"/>
    </source>
</evidence>
<evidence type="ECO:0000256" key="9">
    <source>
        <dbReference type="ARBA" id="ARBA00023180"/>
    </source>
</evidence>
<evidence type="ECO:0000256" key="1">
    <source>
        <dbReference type="ARBA" id="ARBA00004606"/>
    </source>
</evidence>
<keyword evidence="12" id="KW-1185">Reference proteome</keyword>
<proteinExistence type="inferred from homology"/>
<dbReference type="PANTHER" id="PTHR19297">
    <property type="entry name" value="GLYCOSYLTRANSFERASE 14 FAMILY MEMBER"/>
    <property type="match status" value="1"/>
</dbReference>